<dbReference type="InterPro" id="IPR011989">
    <property type="entry name" value="ARM-like"/>
</dbReference>
<dbReference type="GO" id="GO:0071528">
    <property type="term" value="P:tRNA re-export from nucleus"/>
    <property type="evidence" value="ECO:0007669"/>
    <property type="project" value="UniProtKB-UniRule"/>
</dbReference>
<keyword evidence="1" id="KW-0813">Transport</keyword>
<dbReference type="PANTHER" id="PTHR15952">
    <property type="entry name" value="EXPORTIN-T/LOS1"/>
    <property type="match status" value="1"/>
</dbReference>
<dbReference type="InterPro" id="IPR016024">
    <property type="entry name" value="ARM-type_fold"/>
</dbReference>
<evidence type="ECO:0000256" key="2">
    <source>
        <dbReference type="SAM" id="MobiDB-lite"/>
    </source>
</evidence>
<sequence length="141" mass="15751">MIAPSEMADDFERAVYYSFAQPGVGSAELAAQATAALEAAKSGPDAWRLCLSHLCSSGYVEVRFWCLQTLHELVQHRYAELATPEARDELKRALLGAALGAQAPAARPRRRRPSSGTSWRRCWSRWRRRSSPRSGRAFSRT</sequence>
<dbReference type="PANTHER" id="PTHR15952:SF11">
    <property type="entry name" value="EXPORTIN-T"/>
    <property type="match status" value="1"/>
</dbReference>
<feature type="domain" description="Importin N-terminal" evidence="3">
    <location>
        <begin position="33"/>
        <end position="96"/>
    </location>
</feature>
<dbReference type="GO" id="GO:0000049">
    <property type="term" value="F:tRNA binding"/>
    <property type="evidence" value="ECO:0007669"/>
    <property type="project" value="UniProtKB-UniRule"/>
</dbReference>
<dbReference type="AlphaFoldDB" id="A0AAD9IIT1"/>
<gene>
    <name evidence="4" type="ORF">QBZ16_005115</name>
</gene>
<dbReference type="InterPro" id="IPR040017">
    <property type="entry name" value="XPOT"/>
</dbReference>
<dbReference type="EMBL" id="JASFZW010000008">
    <property type="protein sequence ID" value="KAK2076887.1"/>
    <property type="molecule type" value="Genomic_DNA"/>
</dbReference>
<evidence type="ECO:0000256" key="1">
    <source>
        <dbReference type="RuleBase" id="RU366037"/>
    </source>
</evidence>
<keyword evidence="5" id="KW-1185">Reference proteome</keyword>
<accession>A0AAD9IIT1</accession>
<protein>
    <recommendedName>
        <fullName evidence="1">Exportin-T</fullName>
    </recommendedName>
    <alternativeName>
        <fullName evidence="1">Exportin(tRNA)</fullName>
    </alternativeName>
    <alternativeName>
        <fullName evidence="1">tRNA exportin</fullName>
    </alternativeName>
</protein>
<evidence type="ECO:0000313" key="5">
    <source>
        <dbReference type="Proteomes" id="UP001255856"/>
    </source>
</evidence>
<dbReference type="GO" id="GO:0006886">
    <property type="term" value="P:intracellular protein transport"/>
    <property type="evidence" value="ECO:0007669"/>
    <property type="project" value="InterPro"/>
</dbReference>
<comment type="function">
    <text evidence="1">tRNA nucleus export receptor which facilitates tRNA translocation across the nuclear pore complex.</text>
</comment>
<dbReference type="GO" id="GO:0031267">
    <property type="term" value="F:small GTPase binding"/>
    <property type="evidence" value="ECO:0007669"/>
    <property type="project" value="InterPro"/>
</dbReference>
<dbReference type="GO" id="GO:0005737">
    <property type="term" value="C:cytoplasm"/>
    <property type="evidence" value="ECO:0007669"/>
    <property type="project" value="UniProtKB-SubCell"/>
</dbReference>
<dbReference type="Pfam" id="PF03810">
    <property type="entry name" value="IBN_N"/>
    <property type="match status" value="1"/>
</dbReference>
<dbReference type="Proteomes" id="UP001255856">
    <property type="component" value="Unassembled WGS sequence"/>
</dbReference>
<dbReference type="Gene3D" id="1.25.10.10">
    <property type="entry name" value="Leucine-rich Repeat Variant"/>
    <property type="match status" value="1"/>
</dbReference>
<comment type="caution">
    <text evidence="4">The sequence shown here is derived from an EMBL/GenBank/DDBJ whole genome shotgun (WGS) entry which is preliminary data.</text>
</comment>
<comment type="subcellular location">
    <subcellularLocation>
        <location evidence="1">Nucleus</location>
    </subcellularLocation>
    <subcellularLocation>
        <location evidence="1">Cytoplasm</location>
    </subcellularLocation>
    <text evidence="1">Shuttles between the nucleus and the cytoplasm.</text>
</comment>
<reference evidence="4" key="1">
    <citation type="submission" date="2021-01" db="EMBL/GenBank/DDBJ databases">
        <authorList>
            <person name="Eckstrom K.M.E."/>
        </authorList>
    </citation>
    <scope>NUCLEOTIDE SEQUENCE</scope>
    <source>
        <strain evidence="4">UVCC 0001</strain>
    </source>
</reference>
<dbReference type="InterPro" id="IPR001494">
    <property type="entry name" value="Importin-beta_N"/>
</dbReference>
<keyword evidence="1" id="KW-0539">Nucleus</keyword>
<keyword evidence="1" id="KW-0694">RNA-binding</keyword>
<keyword evidence="1" id="KW-0820">tRNA-binding</keyword>
<evidence type="ECO:0000313" key="4">
    <source>
        <dbReference type="EMBL" id="KAK2076887.1"/>
    </source>
</evidence>
<dbReference type="GO" id="GO:0016363">
    <property type="term" value="C:nuclear matrix"/>
    <property type="evidence" value="ECO:0007669"/>
    <property type="project" value="TreeGrafter"/>
</dbReference>
<comment type="similarity">
    <text evidence="1">Belongs to the exportin family.</text>
</comment>
<feature type="region of interest" description="Disordered" evidence="2">
    <location>
        <begin position="100"/>
        <end position="120"/>
    </location>
</feature>
<dbReference type="GO" id="GO:0005643">
    <property type="term" value="C:nuclear pore"/>
    <property type="evidence" value="ECO:0007669"/>
    <property type="project" value="TreeGrafter"/>
</dbReference>
<keyword evidence="1" id="KW-0963">Cytoplasm</keyword>
<evidence type="ECO:0000259" key="3">
    <source>
        <dbReference type="Pfam" id="PF03810"/>
    </source>
</evidence>
<dbReference type="SUPFAM" id="SSF48371">
    <property type="entry name" value="ARM repeat"/>
    <property type="match status" value="1"/>
</dbReference>
<name>A0AAD9IIT1_PROWI</name>
<proteinExistence type="inferred from homology"/>
<organism evidence="4 5">
    <name type="scientific">Prototheca wickerhamii</name>
    <dbReference type="NCBI Taxonomy" id="3111"/>
    <lineage>
        <taxon>Eukaryota</taxon>
        <taxon>Viridiplantae</taxon>
        <taxon>Chlorophyta</taxon>
        <taxon>core chlorophytes</taxon>
        <taxon>Trebouxiophyceae</taxon>
        <taxon>Chlorellales</taxon>
        <taxon>Chlorellaceae</taxon>
        <taxon>Prototheca</taxon>
    </lineage>
</organism>